<keyword evidence="2" id="KW-1133">Transmembrane helix</keyword>
<evidence type="ECO:0000256" key="2">
    <source>
        <dbReference type="SAM" id="Phobius"/>
    </source>
</evidence>
<gene>
    <name evidence="3" type="ORF">TeGR_g3505</name>
</gene>
<keyword evidence="2" id="KW-0472">Membrane</keyword>
<feature type="transmembrane region" description="Helical" evidence="2">
    <location>
        <begin position="234"/>
        <end position="257"/>
    </location>
</feature>
<evidence type="ECO:0000313" key="3">
    <source>
        <dbReference type="EMBL" id="GMI26453.1"/>
    </source>
</evidence>
<feature type="transmembrane region" description="Helical" evidence="2">
    <location>
        <begin position="334"/>
        <end position="355"/>
    </location>
</feature>
<keyword evidence="4" id="KW-1185">Reference proteome</keyword>
<proteinExistence type="predicted"/>
<feature type="transmembrane region" description="Helical" evidence="2">
    <location>
        <begin position="24"/>
        <end position="44"/>
    </location>
</feature>
<name>A0ABQ6MHI1_9STRA</name>
<organism evidence="3 4">
    <name type="scientific">Tetraparma gracilis</name>
    <dbReference type="NCBI Taxonomy" id="2962635"/>
    <lineage>
        <taxon>Eukaryota</taxon>
        <taxon>Sar</taxon>
        <taxon>Stramenopiles</taxon>
        <taxon>Ochrophyta</taxon>
        <taxon>Bolidophyceae</taxon>
        <taxon>Parmales</taxon>
        <taxon>Triparmaceae</taxon>
        <taxon>Tetraparma</taxon>
    </lineage>
</organism>
<evidence type="ECO:0000313" key="4">
    <source>
        <dbReference type="Proteomes" id="UP001165060"/>
    </source>
</evidence>
<reference evidence="3 4" key="1">
    <citation type="journal article" date="2023" name="Commun. Biol.">
        <title>Genome analysis of Parmales, the sister group of diatoms, reveals the evolutionary specialization of diatoms from phago-mixotrophs to photoautotrophs.</title>
        <authorList>
            <person name="Ban H."/>
            <person name="Sato S."/>
            <person name="Yoshikawa S."/>
            <person name="Yamada K."/>
            <person name="Nakamura Y."/>
            <person name="Ichinomiya M."/>
            <person name="Sato N."/>
            <person name="Blanc-Mathieu R."/>
            <person name="Endo H."/>
            <person name="Kuwata A."/>
            <person name="Ogata H."/>
        </authorList>
    </citation>
    <scope>NUCLEOTIDE SEQUENCE [LARGE SCALE GENOMIC DNA]</scope>
</reference>
<protein>
    <submittedName>
        <fullName evidence="3">Uncharacterized protein</fullName>
    </submittedName>
</protein>
<comment type="caution">
    <text evidence="3">The sequence shown here is derived from an EMBL/GenBank/DDBJ whole genome shotgun (WGS) entry which is preliminary data.</text>
</comment>
<feature type="transmembrane region" description="Helical" evidence="2">
    <location>
        <begin position="203"/>
        <end position="222"/>
    </location>
</feature>
<evidence type="ECO:0000256" key="1">
    <source>
        <dbReference type="SAM" id="MobiDB-lite"/>
    </source>
</evidence>
<dbReference type="Proteomes" id="UP001165060">
    <property type="component" value="Unassembled WGS sequence"/>
</dbReference>
<accession>A0ABQ6MHI1</accession>
<dbReference type="EMBL" id="BRYB01001470">
    <property type="protein sequence ID" value="GMI26453.1"/>
    <property type="molecule type" value="Genomic_DNA"/>
</dbReference>
<feature type="transmembrane region" description="Helical" evidence="2">
    <location>
        <begin position="278"/>
        <end position="299"/>
    </location>
</feature>
<feature type="region of interest" description="Disordered" evidence="1">
    <location>
        <begin position="372"/>
        <end position="403"/>
    </location>
</feature>
<keyword evidence="2" id="KW-0812">Transmembrane</keyword>
<sequence length="403" mass="44102">MHNQGLSALNPQNLLKGGAARNRYLVMVFLLTSQMLFIAFDILCTQFKYGEGWKADCTGAIDYVVGGALAAKADDVSSAMDADGVLNWGENTTAVLTMDDIAELRSSITETKYGGSPNFDRFYMNDVQTDDPAIGCVMSIQAAAAFSDKHKDMHGIAGDLLNWSWTFQSSGMFLFLAWTNDVIKNSMSLSKTKTGGGGVMQQWEYIAQQVYSVMSIIMYLIVPTFYEDASLEQVVVPQCIGVVEWGTLAILVFLTRYRIGNLMTTVKDVQVVRILDRLRVLMAYSCITLVLECFGMGMMDFDIVAWHSAFKADGEAHGTNRIVYDPTHPFMTDLMTTIYSTGFAFVPLPVIMMMFPPHMKGSQGKVAVTGASGATTVDSSGGESPSPGGEGGTRYIEQSFHKQ</sequence>